<dbReference type="EMBL" id="UOGD01000417">
    <property type="protein sequence ID" value="VAX28495.1"/>
    <property type="molecule type" value="Genomic_DNA"/>
</dbReference>
<comment type="similarity">
    <text evidence="2">Belongs to the phosphohexose mutase family.</text>
</comment>
<feature type="domain" description="Alpha-D-phosphohexomutase alpha/beta/alpha" evidence="8">
    <location>
        <begin position="7"/>
        <end position="133"/>
    </location>
</feature>
<evidence type="ECO:0000256" key="2">
    <source>
        <dbReference type="ARBA" id="ARBA00010231"/>
    </source>
</evidence>
<dbReference type="EC" id="5.4.2.8" evidence="11"/>
<dbReference type="PANTHER" id="PTHR43771:SF1">
    <property type="entry name" value="PHOSPHOMANNOMUTASE"/>
    <property type="match status" value="1"/>
</dbReference>
<dbReference type="SUPFAM" id="SSF55957">
    <property type="entry name" value="Phosphoglucomutase, C-terminal domain"/>
    <property type="match status" value="1"/>
</dbReference>
<evidence type="ECO:0000259" key="8">
    <source>
        <dbReference type="Pfam" id="PF02878"/>
    </source>
</evidence>
<dbReference type="Pfam" id="PF02878">
    <property type="entry name" value="PGM_PMM_I"/>
    <property type="match status" value="1"/>
</dbReference>
<feature type="domain" description="Alpha-D-phosphohexomutase C-terminal" evidence="7">
    <location>
        <begin position="372"/>
        <end position="441"/>
    </location>
</feature>
<dbReference type="InterPro" id="IPR005844">
    <property type="entry name" value="A-D-PHexomutase_a/b/a-I"/>
</dbReference>
<dbReference type="InterPro" id="IPR005841">
    <property type="entry name" value="Alpha-D-phosphohexomutase_SF"/>
</dbReference>
<dbReference type="InterPro" id="IPR036900">
    <property type="entry name" value="A-D-PHexomutase_C_sf"/>
</dbReference>
<accession>A0A3B1D9P8</accession>
<evidence type="ECO:0000313" key="11">
    <source>
        <dbReference type="EMBL" id="VAX28495.1"/>
    </source>
</evidence>
<dbReference type="PANTHER" id="PTHR43771">
    <property type="entry name" value="PHOSPHOMANNOMUTASE"/>
    <property type="match status" value="1"/>
</dbReference>
<dbReference type="InterPro" id="IPR005846">
    <property type="entry name" value="A-D-PHexomutase_a/b/a-III"/>
</dbReference>
<dbReference type="InterPro" id="IPR005845">
    <property type="entry name" value="A-D-PHexomutase_a/b/a-II"/>
</dbReference>
<gene>
    <name evidence="11" type="ORF">MNBD_IGNAVI01-2434</name>
</gene>
<feature type="domain" description="Alpha-D-phosphohexomutase alpha/beta/alpha" evidence="9">
    <location>
        <begin position="155"/>
        <end position="252"/>
    </location>
</feature>
<organism evidence="11">
    <name type="scientific">hydrothermal vent metagenome</name>
    <dbReference type="NCBI Taxonomy" id="652676"/>
    <lineage>
        <taxon>unclassified sequences</taxon>
        <taxon>metagenomes</taxon>
        <taxon>ecological metagenomes</taxon>
    </lineage>
</organism>
<proteinExistence type="inferred from homology"/>
<dbReference type="Pfam" id="PF02880">
    <property type="entry name" value="PGM_PMM_III"/>
    <property type="match status" value="1"/>
</dbReference>
<dbReference type="Gene3D" id="3.40.120.10">
    <property type="entry name" value="Alpha-D-Glucose-1,6-Bisphosphate, subunit A, domain 3"/>
    <property type="match status" value="3"/>
</dbReference>
<keyword evidence="5" id="KW-0460">Magnesium</keyword>
<evidence type="ECO:0000259" key="9">
    <source>
        <dbReference type="Pfam" id="PF02879"/>
    </source>
</evidence>
<dbReference type="Pfam" id="PF00408">
    <property type="entry name" value="PGM_PMM_IV"/>
    <property type="match status" value="1"/>
</dbReference>
<keyword evidence="4" id="KW-0479">Metal-binding</keyword>
<evidence type="ECO:0000256" key="6">
    <source>
        <dbReference type="ARBA" id="ARBA00023235"/>
    </source>
</evidence>
<evidence type="ECO:0000256" key="5">
    <source>
        <dbReference type="ARBA" id="ARBA00022842"/>
    </source>
</evidence>
<evidence type="ECO:0000256" key="1">
    <source>
        <dbReference type="ARBA" id="ARBA00001946"/>
    </source>
</evidence>
<evidence type="ECO:0000256" key="4">
    <source>
        <dbReference type="ARBA" id="ARBA00022723"/>
    </source>
</evidence>
<dbReference type="GO" id="GO:0004615">
    <property type="term" value="F:phosphomannomutase activity"/>
    <property type="evidence" value="ECO:0007669"/>
    <property type="project" value="UniProtKB-EC"/>
</dbReference>
<keyword evidence="6 11" id="KW-0413">Isomerase</keyword>
<evidence type="ECO:0000259" key="10">
    <source>
        <dbReference type="Pfam" id="PF02880"/>
    </source>
</evidence>
<sequence length="448" mass="49624">MDKIPGFKAYDIRGKVPSELNNDIAYKIGRAFVKLNNAKKVVIGRDVRESSPELSQALAKGFNDAGCDVIDLGLCGTEMIYFSTPYFDADGGVMITASHNPPEYNGLKFVKRGSTPMGYNSGLQEIEQMILNDDLGDIAAEKGNIKNVDVMTDFISALGKFYDADKIKPLNVVVNAGNGCVGPALDAIEGKLPIKMIKVFHEPDPSFPNGVPNPLLPGNRQATIDAILEHNADLGVAWDGDYDRCFFFDEDGNFIEGYYIVGLLAKSILKKNPGEKIVHDPRLIWNTVDIVKEAGGEAIVSVSGHAFIKQKMREVNAIYGGEMSAHHYFRDNAFSDSGMIPFLLVLQLMSDENKKLSELVGGMIEKYPCSGEINTRLDDPKAKIEELKEKYSDGIIDELDGISVEYDNWRFNVRMSNTEPLLRLNVESKGDKELMHQKTEELLAIIRE</sequence>
<dbReference type="AlphaFoldDB" id="A0A3B1D9P8"/>
<dbReference type="InterPro" id="IPR016066">
    <property type="entry name" value="A-D-PHexomutase_CS"/>
</dbReference>
<feature type="domain" description="Alpha-D-phosphohexomutase alpha/beta/alpha" evidence="10">
    <location>
        <begin position="257"/>
        <end position="367"/>
    </location>
</feature>
<dbReference type="InterPro" id="IPR005843">
    <property type="entry name" value="A-D-PHexomutase_C"/>
</dbReference>
<dbReference type="Pfam" id="PF02879">
    <property type="entry name" value="PGM_PMM_II"/>
    <property type="match status" value="1"/>
</dbReference>
<dbReference type="GO" id="GO:0000287">
    <property type="term" value="F:magnesium ion binding"/>
    <property type="evidence" value="ECO:0007669"/>
    <property type="project" value="InterPro"/>
</dbReference>
<dbReference type="GO" id="GO:0005975">
    <property type="term" value="P:carbohydrate metabolic process"/>
    <property type="evidence" value="ECO:0007669"/>
    <property type="project" value="InterPro"/>
</dbReference>
<protein>
    <submittedName>
        <fullName evidence="11">Phosphomannomutase</fullName>
        <ecNumber evidence="11">5.4.2.8</ecNumber>
    </submittedName>
</protein>
<keyword evidence="3" id="KW-0597">Phosphoprotein</keyword>
<name>A0A3B1D9P8_9ZZZZ</name>
<reference evidence="11" key="1">
    <citation type="submission" date="2018-06" db="EMBL/GenBank/DDBJ databases">
        <authorList>
            <person name="Zhirakovskaya E."/>
        </authorList>
    </citation>
    <scope>NUCLEOTIDE SEQUENCE</scope>
</reference>
<dbReference type="CDD" id="cd03089">
    <property type="entry name" value="PMM_PGM"/>
    <property type="match status" value="1"/>
</dbReference>
<dbReference type="PROSITE" id="PS00710">
    <property type="entry name" value="PGM_PMM"/>
    <property type="match status" value="1"/>
</dbReference>
<evidence type="ECO:0000256" key="3">
    <source>
        <dbReference type="ARBA" id="ARBA00022553"/>
    </source>
</evidence>
<dbReference type="Gene3D" id="3.30.310.50">
    <property type="entry name" value="Alpha-D-phosphohexomutase, C-terminal domain"/>
    <property type="match status" value="1"/>
</dbReference>
<dbReference type="SUPFAM" id="SSF53738">
    <property type="entry name" value="Phosphoglucomutase, first 3 domains"/>
    <property type="match status" value="3"/>
</dbReference>
<evidence type="ECO:0000259" key="7">
    <source>
        <dbReference type="Pfam" id="PF00408"/>
    </source>
</evidence>
<dbReference type="InterPro" id="IPR016055">
    <property type="entry name" value="A-D-PHexomutase_a/b/a-I/II/III"/>
</dbReference>
<comment type="cofactor">
    <cofactor evidence="1">
        <name>Mg(2+)</name>
        <dbReference type="ChEBI" id="CHEBI:18420"/>
    </cofactor>
</comment>
<dbReference type="PRINTS" id="PR00509">
    <property type="entry name" value="PGMPMM"/>
</dbReference>